<sequence length="209" mass="22697">MDPVLTALADHWDDVHERLAPERSRALDALAADLAAATTDRARRGVRQRLIDELRHSLPVDHPVREAIVRGSRATTGTPVEWHAAVDRLTETFVQRDARLARLDLLAEPGHTPDEVRGMGADPATPGLLRLPLPEGGHRLPAFQFTAEGRPHAVVLAVNELLGAATDPWGVADWWCRPNSRLDAVPAALLGVVPDGDLYTAARAVRGDE</sequence>
<dbReference type="AlphaFoldDB" id="A0A7W8YZC8"/>
<organism evidence="1 2">
    <name type="scientific">Sphaerisporangium krabiense</name>
    <dbReference type="NCBI Taxonomy" id="763782"/>
    <lineage>
        <taxon>Bacteria</taxon>
        <taxon>Bacillati</taxon>
        <taxon>Actinomycetota</taxon>
        <taxon>Actinomycetes</taxon>
        <taxon>Streptosporangiales</taxon>
        <taxon>Streptosporangiaceae</taxon>
        <taxon>Sphaerisporangium</taxon>
    </lineage>
</organism>
<accession>A0A7W8YZC8</accession>
<protein>
    <submittedName>
        <fullName evidence="1">Uncharacterized protein</fullName>
    </submittedName>
</protein>
<evidence type="ECO:0000313" key="2">
    <source>
        <dbReference type="Proteomes" id="UP000588112"/>
    </source>
</evidence>
<gene>
    <name evidence="1" type="ORF">BJ981_000285</name>
</gene>
<proteinExistence type="predicted"/>
<keyword evidence="2" id="KW-1185">Reference proteome</keyword>
<evidence type="ECO:0000313" key="1">
    <source>
        <dbReference type="EMBL" id="MBB5624586.1"/>
    </source>
</evidence>
<comment type="caution">
    <text evidence="1">The sequence shown here is derived from an EMBL/GenBank/DDBJ whole genome shotgun (WGS) entry which is preliminary data.</text>
</comment>
<dbReference type="Proteomes" id="UP000588112">
    <property type="component" value="Unassembled WGS sequence"/>
</dbReference>
<name>A0A7W8YZC8_9ACTN</name>
<dbReference type="EMBL" id="JACHBR010000001">
    <property type="protein sequence ID" value="MBB5624586.1"/>
    <property type="molecule type" value="Genomic_DNA"/>
</dbReference>
<reference evidence="1 2" key="1">
    <citation type="submission" date="2020-08" db="EMBL/GenBank/DDBJ databases">
        <title>Sequencing the genomes of 1000 actinobacteria strains.</title>
        <authorList>
            <person name="Klenk H.-P."/>
        </authorList>
    </citation>
    <scope>NUCLEOTIDE SEQUENCE [LARGE SCALE GENOMIC DNA]</scope>
    <source>
        <strain evidence="1 2">DSM 45790</strain>
    </source>
</reference>
<dbReference type="RefSeq" id="WP_184607940.1">
    <property type="nucleotide sequence ID" value="NZ_BOOS01000010.1"/>
</dbReference>